<feature type="compositionally biased region" description="Low complexity" evidence="1">
    <location>
        <begin position="75"/>
        <end position="105"/>
    </location>
</feature>
<evidence type="ECO:0000256" key="2">
    <source>
        <dbReference type="SAM" id="Phobius"/>
    </source>
</evidence>
<comment type="caution">
    <text evidence="4">The sequence shown here is derived from an EMBL/GenBank/DDBJ whole genome shotgun (WGS) entry which is preliminary data.</text>
</comment>
<evidence type="ECO:0000313" key="4">
    <source>
        <dbReference type="EMBL" id="MCD2491797.1"/>
    </source>
</evidence>
<feature type="domain" description="SH3b" evidence="3">
    <location>
        <begin position="199"/>
        <end position="264"/>
    </location>
</feature>
<dbReference type="Proteomes" id="UP001299265">
    <property type="component" value="Unassembled WGS sequence"/>
</dbReference>
<accession>A0AAP2RGZ3</accession>
<keyword evidence="2" id="KW-1133">Transmembrane helix</keyword>
<feature type="region of interest" description="Disordered" evidence="1">
    <location>
        <begin position="42"/>
        <end position="105"/>
    </location>
</feature>
<dbReference type="AlphaFoldDB" id="A0AAP2RGZ3"/>
<protein>
    <recommendedName>
        <fullName evidence="3">SH3b domain-containing protein</fullName>
    </recommendedName>
</protein>
<evidence type="ECO:0000313" key="5">
    <source>
        <dbReference type="Proteomes" id="UP001299265"/>
    </source>
</evidence>
<evidence type="ECO:0000259" key="3">
    <source>
        <dbReference type="SMART" id="SM00287"/>
    </source>
</evidence>
<feature type="domain" description="SH3b" evidence="3">
    <location>
        <begin position="123"/>
        <end position="189"/>
    </location>
</feature>
<name>A0AAP2RGZ3_9FIRM</name>
<proteinExistence type="predicted"/>
<dbReference type="PANTHER" id="PTHR34408:SF1">
    <property type="entry name" value="GLYCOSYL HYDROLASE FAMILY 19 DOMAIN-CONTAINING PROTEIN HI_1415"/>
    <property type="match status" value="1"/>
</dbReference>
<dbReference type="InterPro" id="IPR052354">
    <property type="entry name" value="Cell_Wall_Dynamics_Protein"/>
</dbReference>
<dbReference type="PANTHER" id="PTHR34408">
    <property type="entry name" value="FAMILY PROTEIN, PUTATIVE-RELATED"/>
    <property type="match status" value="1"/>
</dbReference>
<sequence>MRGFRQWMSDHSEITGILVFLLIVIVVGGAAYGISYAVDGGHGKKAKTTTEAGNGETTESPTAETTSGQASSEGQTSAAETQPTEAATTAATTAAGGSETTAAGAAAPSLGDTINEYGVYFQIVDENVTAKIETNLRRVPSTNSDEDIIATIYNGDWIKRTGIGHNGWSRVEYNGQVLYAVTSYLSTDGSSSSEPIYQAANDTVTAKEEVYLRSSPDSASDDNVVATLTKGTSVARIGIGSNGWSKLDYNGTEVYAVTSLLETVQ</sequence>
<dbReference type="EMBL" id="JAJNOR010000001">
    <property type="protein sequence ID" value="MCD2491797.1"/>
    <property type="molecule type" value="Genomic_DNA"/>
</dbReference>
<dbReference type="RefSeq" id="WP_231061707.1">
    <property type="nucleotide sequence ID" value="NZ_JAJNOR010000001.1"/>
</dbReference>
<feature type="compositionally biased region" description="Low complexity" evidence="1">
    <location>
        <begin position="49"/>
        <end position="67"/>
    </location>
</feature>
<reference evidence="4 5" key="1">
    <citation type="submission" date="2021-11" db="EMBL/GenBank/DDBJ databases">
        <title>Lacrimispora sp. nov. NSJ-141 isolated from human feces.</title>
        <authorList>
            <person name="Abdugheni R."/>
        </authorList>
    </citation>
    <scope>NUCLEOTIDE SEQUENCE [LARGE SCALE GENOMIC DNA]</scope>
    <source>
        <strain evidence="4 5">NSJ-141</strain>
    </source>
</reference>
<keyword evidence="2" id="KW-0812">Transmembrane</keyword>
<keyword evidence="5" id="KW-1185">Reference proteome</keyword>
<dbReference type="Gene3D" id="2.30.30.40">
    <property type="entry name" value="SH3 Domains"/>
    <property type="match status" value="2"/>
</dbReference>
<evidence type="ECO:0000256" key="1">
    <source>
        <dbReference type="SAM" id="MobiDB-lite"/>
    </source>
</evidence>
<feature type="transmembrane region" description="Helical" evidence="2">
    <location>
        <begin position="14"/>
        <end position="38"/>
    </location>
</feature>
<organism evidence="4 5">
    <name type="scientific">Lientehia hominis</name>
    <dbReference type="NCBI Taxonomy" id="2897778"/>
    <lineage>
        <taxon>Bacteria</taxon>
        <taxon>Bacillati</taxon>
        <taxon>Bacillota</taxon>
        <taxon>Clostridia</taxon>
        <taxon>Lachnospirales</taxon>
        <taxon>Lachnospiraceae</taxon>
        <taxon>Lientehia</taxon>
    </lineage>
</organism>
<dbReference type="InterPro" id="IPR003646">
    <property type="entry name" value="SH3-like_bac-type"/>
</dbReference>
<dbReference type="SMART" id="SM00287">
    <property type="entry name" value="SH3b"/>
    <property type="match status" value="2"/>
</dbReference>
<gene>
    <name evidence="4" type="ORF">LQE92_04055</name>
</gene>
<keyword evidence="2" id="KW-0472">Membrane</keyword>